<gene>
    <name evidence="7" type="ORF">CLPUN_21900</name>
</gene>
<evidence type="ECO:0000256" key="2">
    <source>
        <dbReference type="ARBA" id="ARBA00022475"/>
    </source>
</evidence>
<feature type="transmembrane region" description="Helical" evidence="6">
    <location>
        <begin position="245"/>
        <end position="268"/>
    </location>
</feature>
<dbReference type="STRING" id="29367.CLPUN_21900"/>
<evidence type="ECO:0000256" key="1">
    <source>
        <dbReference type="ARBA" id="ARBA00004651"/>
    </source>
</evidence>
<feature type="transmembrane region" description="Helical" evidence="6">
    <location>
        <begin position="86"/>
        <end position="107"/>
    </location>
</feature>
<proteinExistence type="predicted"/>
<dbReference type="Proteomes" id="UP000190890">
    <property type="component" value="Unassembled WGS sequence"/>
</dbReference>
<dbReference type="RefSeq" id="WP_077847335.1">
    <property type="nucleotide sequence ID" value="NZ_LZZM01000143.1"/>
</dbReference>
<feature type="transmembrane region" description="Helical" evidence="6">
    <location>
        <begin position="326"/>
        <end position="347"/>
    </location>
</feature>
<keyword evidence="2" id="KW-1003">Cell membrane</keyword>
<protein>
    <submittedName>
        <fullName evidence="7">Polysaccharide biosynthesis protein</fullName>
    </submittedName>
</protein>
<dbReference type="EMBL" id="LZZM01000143">
    <property type="protein sequence ID" value="OOM77755.1"/>
    <property type="molecule type" value="Genomic_DNA"/>
</dbReference>
<evidence type="ECO:0000256" key="3">
    <source>
        <dbReference type="ARBA" id="ARBA00022692"/>
    </source>
</evidence>
<reference evidence="7 8" key="1">
    <citation type="submission" date="2016-05" db="EMBL/GenBank/DDBJ databases">
        <title>Microbial solvent formation.</title>
        <authorList>
            <person name="Poehlein A."/>
            <person name="Montoya Solano J.D."/>
            <person name="Flitsch S."/>
            <person name="Krabben P."/>
            <person name="Duerre P."/>
            <person name="Daniel R."/>
        </authorList>
    </citation>
    <scope>NUCLEOTIDE SEQUENCE [LARGE SCALE GENOMIC DNA]</scope>
    <source>
        <strain evidence="7 8">DSM 2619</strain>
    </source>
</reference>
<organism evidence="7 8">
    <name type="scientific">Clostridium puniceum</name>
    <dbReference type="NCBI Taxonomy" id="29367"/>
    <lineage>
        <taxon>Bacteria</taxon>
        <taxon>Bacillati</taxon>
        <taxon>Bacillota</taxon>
        <taxon>Clostridia</taxon>
        <taxon>Eubacteriales</taxon>
        <taxon>Clostridiaceae</taxon>
        <taxon>Clostridium</taxon>
    </lineage>
</organism>
<comment type="subcellular location">
    <subcellularLocation>
        <location evidence="1">Cell membrane</location>
        <topology evidence="1">Multi-pass membrane protein</topology>
    </subcellularLocation>
</comment>
<sequence length="403" mass="47145">MGDSRIKKYQAIFFPFFDIALNGLNYFFQIFVSWYLIPENYGILNSLLSFLSIILVTGIAFQTYTAKEIVKGRLIEFNILSIFKSALFYIGLLLIILLICSPFIKIFTRGSYISIFLIMIISFMNILLSILRGIFQGTGEFFNLNKSFYIEVISKIFFIFVFLKLFNNINIVLLSILLGMTISTIYGLVKNRTKLKFDINTLKEINIKEHYKKIFKVIIANFFFYFFTSIDMIMVNFYLPNESGIYAVILKYSQVLQFASLSIMTVFVTMLSKDLNNRTKFNDKVRKLFSLILCMSILALVFYRYVAPFTVDIFFGTVYKEAGKYLWIGLIPYIFMIYTFLIININVILERTRYLWSLLIAAILITIFISIFHKNIENILIIESVLYFCLMITLFAQLKLERS</sequence>
<dbReference type="InterPro" id="IPR002797">
    <property type="entry name" value="Polysacc_synth"/>
</dbReference>
<dbReference type="OrthoDB" id="1902605at2"/>
<dbReference type="AlphaFoldDB" id="A0A1S8TK20"/>
<name>A0A1S8TK20_9CLOT</name>
<feature type="transmembrane region" description="Helical" evidence="6">
    <location>
        <begin position="379"/>
        <end position="398"/>
    </location>
</feature>
<evidence type="ECO:0000313" key="8">
    <source>
        <dbReference type="Proteomes" id="UP000190890"/>
    </source>
</evidence>
<feature type="transmembrane region" description="Helical" evidence="6">
    <location>
        <begin position="147"/>
        <end position="165"/>
    </location>
</feature>
<feature type="transmembrane region" description="Helical" evidence="6">
    <location>
        <begin position="354"/>
        <end position="373"/>
    </location>
</feature>
<feature type="transmembrane region" description="Helical" evidence="6">
    <location>
        <begin position="43"/>
        <end position="65"/>
    </location>
</feature>
<evidence type="ECO:0000256" key="4">
    <source>
        <dbReference type="ARBA" id="ARBA00022989"/>
    </source>
</evidence>
<keyword evidence="4 6" id="KW-1133">Transmembrane helix</keyword>
<feature type="transmembrane region" description="Helical" evidence="6">
    <location>
        <begin position="12"/>
        <end position="37"/>
    </location>
</feature>
<accession>A0A1S8TK20</accession>
<dbReference type="PANTHER" id="PTHR30250:SF26">
    <property type="entry name" value="PSMA PROTEIN"/>
    <property type="match status" value="1"/>
</dbReference>
<feature type="transmembrane region" description="Helical" evidence="6">
    <location>
        <begin position="288"/>
        <end position="306"/>
    </location>
</feature>
<evidence type="ECO:0000256" key="6">
    <source>
        <dbReference type="SAM" id="Phobius"/>
    </source>
</evidence>
<feature type="transmembrane region" description="Helical" evidence="6">
    <location>
        <begin position="217"/>
        <end position="239"/>
    </location>
</feature>
<dbReference type="GO" id="GO:0005886">
    <property type="term" value="C:plasma membrane"/>
    <property type="evidence" value="ECO:0007669"/>
    <property type="project" value="UniProtKB-SubCell"/>
</dbReference>
<comment type="caution">
    <text evidence="7">The sequence shown here is derived from an EMBL/GenBank/DDBJ whole genome shotgun (WGS) entry which is preliminary data.</text>
</comment>
<evidence type="ECO:0000313" key="7">
    <source>
        <dbReference type="EMBL" id="OOM77755.1"/>
    </source>
</evidence>
<dbReference type="InterPro" id="IPR050833">
    <property type="entry name" value="Poly_Biosynth_Transport"/>
</dbReference>
<feature type="transmembrane region" description="Helical" evidence="6">
    <location>
        <begin position="113"/>
        <end position="135"/>
    </location>
</feature>
<dbReference type="Pfam" id="PF01943">
    <property type="entry name" value="Polysacc_synt"/>
    <property type="match status" value="1"/>
</dbReference>
<evidence type="ECO:0000256" key="5">
    <source>
        <dbReference type="ARBA" id="ARBA00023136"/>
    </source>
</evidence>
<keyword evidence="5 6" id="KW-0472">Membrane</keyword>
<keyword evidence="8" id="KW-1185">Reference proteome</keyword>
<keyword evidence="3 6" id="KW-0812">Transmembrane</keyword>
<feature type="transmembrane region" description="Helical" evidence="6">
    <location>
        <begin position="171"/>
        <end position="189"/>
    </location>
</feature>
<dbReference type="PANTHER" id="PTHR30250">
    <property type="entry name" value="PST FAMILY PREDICTED COLANIC ACID TRANSPORTER"/>
    <property type="match status" value="1"/>
</dbReference>